<evidence type="ECO:0000313" key="1">
    <source>
        <dbReference type="EMBL" id="KJF40488.1"/>
    </source>
</evidence>
<dbReference type="EMBL" id="LMUA01000004">
    <property type="protein sequence ID" value="KUE77171.1"/>
    <property type="molecule type" value="Genomic_DNA"/>
</dbReference>
<comment type="caution">
    <text evidence="1">The sequence shown here is derived from an EMBL/GenBank/DDBJ whole genome shotgun (WGS) entry which is preliminary data.</text>
</comment>
<evidence type="ECO:0000313" key="4">
    <source>
        <dbReference type="Proteomes" id="UP000053433"/>
    </source>
</evidence>
<organism evidence="1 3">
    <name type="scientific">Ruthenibacterium lactatiformans</name>
    <dbReference type="NCBI Taxonomy" id="1550024"/>
    <lineage>
        <taxon>Bacteria</taxon>
        <taxon>Bacillati</taxon>
        <taxon>Bacillota</taxon>
        <taxon>Clostridia</taxon>
        <taxon>Eubacteriales</taxon>
        <taxon>Oscillospiraceae</taxon>
        <taxon>Ruthenibacterium</taxon>
    </lineage>
</organism>
<dbReference type="AlphaFoldDB" id="A0A0D8J3W3"/>
<sequence length="70" mass="8185">MVKHFKNFYAFLQFTHSAPKKKAAFMWNDKKRAPQSHKTGRNALLYDGTACRGSRPAWFFFTYSSSATRF</sequence>
<evidence type="ECO:0000313" key="3">
    <source>
        <dbReference type="Proteomes" id="UP000032483"/>
    </source>
</evidence>
<accession>A0A0W7TTR5</accession>
<gene>
    <name evidence="2" type="ORF">ASJ35_04575</name>
    <name evidence="1" type="ORF">TQ39_06175</name>
</gene>
<reference evidence="2 4" key="2">
    <citation type="submission" date="2015-10" db="EMBL/GenBank/DDBJ databases">
        <title>A novel member of the family Ruminococcaceae isolated from human faeces.</title>
        <authorList>
            <person name="Shkoporov A.N."/>
            <person name="Chaplin A.V."/>
            <person name="Motuzova O.V."/>
            <person name="Kafarskaia L.I."/>
            <person name="Efimov B.A."/>
        </authorList>
    </citation>
    <scope>NUCLEOTIDE SEQUENCE [LARGE SCALE GENOMIC DNA]</scope>
    <source>
        <strain evidence="2 4">668</strain>
    </source>
</reference>
<evidence type="ECO:0000313" key="2">
    <source>
        <dbReference type="EMBL" id="KUE77171.1"/>
    </source>
</evidence>
<dbReference type="Proteomes" id="UP000053433">
    <property type="component" value="Unassembled WGS sequence"/>
</dbReference>
<reference evidence="1" key="1">
    <citation type="submission" date="2015-02" db="EMBL/GenBank/DDBJ databases">
        <title>A novel member of the family Ruminococcaceae isolated from human feces.</title>
        <authorList>
            <person name="Shkoporov A.N."/>
            <person name="Chaplin A.V."/>
            <person name="Motuzova O.V."/>
            <person name="Kafarskaia L.I."/>
            <person name="Khokhlova E.V."/>
            <person name="Efimov B.A."/>
        </authorList>
    </citation>
    <scope>NUCLEOTIDE SEQUENCE [LARGE SCALE GENOMIC DNA]</scope>
    <source>
        <strain evidence="1">585-1</strain>
    </source>
</reference>
<dbReference type="EMBL" id="JXXK01000006">
    <property type="protein sequence ID" value="KJF40488.1"/>
    <property type="molecule type" value="Genomic_DNA"/>
</dbReference>
<keyword evidence="3" id="KW-1185">Reference proteome</keyword>
<name>A0A0D8J3W3_9FIRM</name>
<protein>
    <submittedName>
        <fullName evidence="1">Uncharacterized protein</fullName>
    </submittedName>
</protein>
<dbReference type="Proteomes" id="UP000032483">
    <property type="component" value="Unassembled WGS sequence"/>
</dbReference>
<proteinExistence type="predicted"/>
<accession>A0A0D8J3W3</accession>